<reference evidence="1 2" key="1">
    <citation type="submission" date="2017-02" db="EMBL/GenBank/DDBJ databases">
        <title>Genomes of Trichoderma spp. with biocontrol activity.</title>
        <authorList>
            <person name="Gardiner D."/>
            <person name="Kazan K."/>
            <person name="Vos C."/>
            <person name="Harvey P."/>
        </authorList>
    </citation>
    <scope>NUCLEOTIDE SEQUENCE [LARGE SCALE GENOMIC DNA]</scope>
    <source>
        <strain evidence="1 2">Tr1</strain>
    </source>
</reference>
<protein>
    <submittedName>
        <fullName evidence="1">Uncharacterized protein</fullName>
    </submittedName>
</protein>
<evidence type="ECO:0000313" key="1">
    <source>
        <dbReference type="EMBL" id="PNP52252.1"/>
    </source>
</evidence>
<organism evidence="1 2">
    <name type="scientific">Trichoderma harzianum</name>
    <name type="common">Hypocrea lixii</name>
    <dbReference type="NCBI Taxonomy" id="5544"/>
    <lineage>
        <taxon>Eukaryota</taxon>
        <taxon>Fungi</taxon>
        <taxon>Dikarya</taxon>
        <taxon>Ascomycota</taxon>
        <taxon>Pezizomycotina</taxon>
        <taxon>Sordariomycetes</taxon>
        <taxon>Hypocreomycetidae</taxon>
        <taxon>Hypocreales</taxon>
        <taxon>Hypocreaceae</taxon>
        <taxon>Trichoderma</taxon>
    </lineage>
</organism>
<comment type="caution">
    <text evidence="1">The sequence shown here is derived from an EMBL/GenBank/DDBJ whole genome shotgun (WGS) entry which is preliminary data.</text>
</comment>
<sequence>MAKAIFELDAAFIDASIEAEGYETLLQHLKNVEKSPAVENMNGIFRTIRDLLVGSMIRSRNLGVQDMRDILRRLEMEG</sequence>
<dbReference type="EMBL" id="MTYI01000111">
    <property type="protein sequence ID" value="PNP52252.1"/>
    <property type="molecule type" value="Genomic_DNA"/>
</dbReference>
<evidence type="ECO:0000313" key="2">
    <source>
        <dbReference type="Proteomes" id="UP000236290"/>
    </source>
</evidence>
<name>A0A2K0U398_TRIHA</name>
<accession>A0A2K0U398</accession>
<gene>
    <name evidence="1" type="ORF">THARTR1_07461</name>
</gene>
<proteinExistence type="predicted"/>
<dbReference type="Proteomes" id="UP000236290">
    <property type="component" value="Unassembled WGS sequence"/>
</dbReference>
<dbReference type="AlphaFoldDB" id="A0A2K0U398"/>